<proteinExistence type="predicted"/>
<protein>
    <submittedName>
        <fullName evidence="1">Uncharacterized protein</fullName>
    </submittedName>
</protein>
<evidence type="ECO:0000313" key="1">
    <source>
        <dbReference type="EMBL" id="GAI22455.1"/>
    </source>
</evidence>
<comment type="caution">
    <text evidence="1">The sequence shown here is derived from an EMBL/GenBank/DDBJ whole genome shotgun (WGS) entry which is preliminary data.</text>
</comment>
<organism evidence="1">
    <name type="scientific">marine sediment metagenome</name>
    <dbReference type="NCBI Taxonomy" id="412755"/>
    <lineage>
        <taxon>unclassified sequences</taxon>
        <taxon>metagenomes</taxon>
        <taxon>ecological metagenomes</taxon>
    </lineage>
</organism>
<reference evidence="1" key="1">
    <citation type="journal article" date="2014" name="Front. Microbiol.">
        <title>High frequency of phylogenetically diverse reductive dehalogenase-homologous genes in deep subseafloor sedimentary metagenomes.</title>
        <authorList>
            <person name="Kawai M."/>
            <person name="Futagami T."/>
            <person name="Toyoda A."/>
            <person name="Takaki Y."/>
            <person name="Nishi S."/>
            <person name="Hori S."/>
            <person name="Arai W."/>
            <person name="Tsubouchi T."/>
            <person name="Morono Y."/>
            <person name="Uchiyama I."/>
            <person name="Ito T."/>
            <person name="Fujiyama A."/>
            <person name="Inagaki F."/>
            <person name="Takami H."/>
        </authorList>
    </citation>
    <scope>NUCLEOTIDE SEQUENCE</scope>
    <source>
        <strain evidence="1">Expedition CK06-06</strain>
    </source>
</reference>
<dbReference type="AlphaFoldDB" id="X1N6L4"/>
<name>X1N6L4_9ZZZZ</name>
<dbReference type="EMBL" id="BARV01017361">
    <property type="protein sequence ID" value="GAI22455.1"/>
    <property type="molecule type" value="Genomic_DNA"/>
</dbReference>
<dbReference type="AntiFam" id="ANF00007">
    <property type="entry name" value="Shadow ORF (opposite clpB)"/>
</dbReference>
<accession>X1N6L4</accession>
<sequence>MHLIDKEDDLTTSLANLIHHCLEALFKLAAELRAGHQRSHIEGDNPLTFKRIGYIIGITTAGIRARCPA</sequence>
<gene>
    <name evidence="1" type="ORF">S06H3_29610</name>
</gene>